<evidence type="ECO:0000256" key="2">
    <source>
        <dbReference type="ARBA" id="ARBA00004613"/>
    </source>
</evidence>
<protein>
    <recommendedName>
        <fullName evidence="11">Ca2+-binding protein, RTX toxin-related</fullName>
    </recommendedName>
</protein>
<dbReference type="Pfam" id="PF00353">
    <property type="entry name" value="HemolysinCabind"/>
    <property type="match status" value="8"/>
</dbReference>
<dbReference type="OrthoDB" id="9342475at2"/>
<dbReference type="InterPro" id="IPR003995">
    <property type="entry name" value="RTX_toxin_determinant-A"/>
</dbReference>
<dbReference type="InterPro" id="IPR001343">
    <property type="entry name" value="Hemolysn_Ca-bd"/>
</dbReference>
<evidence type="ECO:0000256" key="4">
    <source>
        <dbReference type="ARBA" id="ARBA00022656"/>
    </source>
</evidence>
<dbReference type="Proteomes" id="UP000598196">
    <property type="component" value="Unassembled WGS sequence"/>
</dbReference>
<dbReference type="GO" id="GO:0005576">
    <property type="term" value="C:extracellular region"/>
    <property type="evidence" value="ECO:0007669"/>
    <property type="project" value="UniProtKB-SubCell"/>
</dbReference>
<feature type="compositionally biased region" description="Gly residues" evidence="8">
    <location>
        <begin position="693"/>
        <end position="707"/>
    </location>
</feature>
<keyword evidence="7" id="KW-0472">Membrane</keyword>
<accession>A0A917YLQ6</accession>
<evidence type="ECO:0000256" key="5">
    <source>
        <dbReference type="ARBA" id="ARBA00022737"/>
    </source>
</evidence>
<proteinExistence type="predicted"/>
<dbReference type="PANTHER" id="PTHR38340">
    <property type="entry name" value="S-LAYER PROTEIN"/>
    <property type="match status" value="1"/>
</dbReference>
<dbReference type="PRINTS" id="PR01488">
    <property type="entry name" value="RTXTOXINA"/>
</dbReference>
<reference evidence="9 10" key="1">
    <citation type="journal article" date="2014" name="Int. J. Syst. Evol. Microbiol.">
        <title>Complete genome sequence of Corynebacterium casei LMG S-19264T (=DSM 44701T), isolated from a smear-ripened cheese.</title>
        <authorList>
            <consortium name="US DOE Joint Genome Institute (JGI-PGF)"/>
            <person name="Walter F."/>
            <person name="Albersmeier A."/>
            <person name="Kalinowski J."/>
            <person name="Ruckert C."/>
        </authorList>
    </citation>
    <scope>NUCLEOTIDE SEQUENCE [LARGE SCALE GENOMIC DNA]</scope>
    <source>
        <strain evidence="9 10">CGMCC 1.7029</strain>
    </source>
</reference>
<name>A0A917YLQ6_9RHOB</name>
<evidence type="ECO:0000256" key="7">
    <source>
        <dbReference type="ARBA" id="ARBA00023136"/>
    </source>
</evidence>
<feature type="region of interest" description="Disordered" evidence="8">
    <location>
        <begin position="691"/>
        <end position="726"/>
    </location>
</feature>
<sequence>MGRFGYVGTFRAAASQLIAGVAEIAVRVVDGAVQVFTATRAGGGLLSFTLTSTGDGLALVDHQVTDAGTRLSAGPALSFLTYDGTTRLLVTGGYSRALGGWNLGGDGSMGAGFSLARGPVGVFSAHDQFRLGSTDVIAVVRAGGETIELWQLGAKSRLARIGQAELFHDRSDAQGVVALADVRVGGNLYLLSLSNAEEALRVWRISDAGMITAVSQVGAGAGLGIAAPTDLQVVQAFGRSYAVVAAAGSSSISIVALDDDGQMQLADHVIDTRETRFQSVQAVAAAQVAAQVFLFAGGADGGVQAFRMLPDGRLITAGQVITSAEVGLQRIVAIEAIVINGRIELVIGREGAGIVRLRFDPGDLAPMTMGGNGDDAISGDARDDLLWGGAGDDTLSGGAGDDVLVDGAGADILIGGEGADHFVLSGDGQGDTIKGFDPTKDHIDLSDWGRIYSVQSLDISESAGVITIRWRDEILVLHPAEGVTLRPSDFSSAGLFGLWHLTTPSVIAGRRIEGTAAAETLTGFGGADTLVGSAGPDLLIGGSGRDVADYAEMTAGVRASLAGGPQAMSAGQADQYDSVEDLLGSGFDDWLAGDDSGNRLGGRAGADTLLGGGGADRLVGGTGDDLLAGGAGADTLDGGDGADTASWAASDTGVQVDLTLGHAEGGDVLIGVEHLLGSDFDDTLQGDALGNAISGGGGRDQIRGGKGNDTLSGGDGNDSLFGESGHATLSGGAGDDWLFGDTGNDVLQGDAGIDWVVMIHKSGVEIDLALQGPQSTGGGGIDSLSGIENVMTGARNDTVYGDEGANTLDAGAGDDSLSGRGGDDCLLGGAGNDTLLGGDGLDWAAFAGPAAVQVDLRILIAQNTGEGLDLLNGIEALAGGSGADSLTGNDLANQLQGNQGADRLSGFGGNDTLEGGEGDDVVLGGAGDDLLLGGLGNDRFVLATGQDTVLGGPGQDTLAVTGEGGRRIVLGTTTKQQLTDGGVTLQSVECIIGAAGNDRFTGSAAANGLAGGDGRDVLRGLGGADRLKGGAGHDRLEGGAGADILSGGAGNDTLIGGLGADRFVLSTGRDRVIDFSARAGDRLVIDDGQFRNVWGLSSQQVVQRFGRDLGDHVRLEFGHTWIEFSDIASLDTLRAAIEVI</sequence>
<dbReference type="PRINTS" id="PR00313">
    <property type="entry name" value="CABNDNGRPT"/>
</dbReference>
<evidence type="ECO:0000256" key="6">
    <source>
        <dbReference type="ARBA" id="ARBA00023026"/>
    </source>
</evidence>
<keyword evidence="3" id="KW-0964">Secreted</keyword>
<dbReference type="GO" id="GO:0016020">
    <property type="term" value="C:membrane"/>
    <property type="evidence" value="ECO:0007669"/>
    <property type="project" value="UniProtKB-SubCell"/>
</dbReference>
<keyword evidence="5" id="KW-0677">Repeat</keyword>
<dbReference type="InterPro" id="IPR011049">
    <property type="entry name" value="Serralysin-like_metalloprot_C"/>
</dbReference>
<dbReference type="Gene3D" id="2.150.10.10">
    <property type="entry name" value="Serralysin-like metalloprotease, C-terminal"/>
    <property type="match status" value="9"/>
</dbReference>
<gene>
    <name evidence="9" type="ORF">GCM10010991_16420</name>
</gene>
<dbReference type="InterPro" id="IPR018511">
    <property type="entry name" value="Hemolysin-typ_Ca-bd_CS"/>
</dbReference>
<comment type="subcellular location">
    <subcellularLocation>
        <location evidence="1">Membrane</location>
    </subcellularLocation>
    <subcellularLocation>
        <location evidence="2">Secreted</location>
    </subcellularLocation>
</comment>
<evidence type="ECO:0000313" key="9">
    <source>
        <dbReference type="EMBL" id="GGO31011.1"/>
    </source>
</evidence>
<dbReference type="PANTHER" id="PTHR38340:SF1">
    <property type="entry name" value="S-LAYER PROTEIN"/>
    <property type="match status" value="1"/>
</dbReference>
<keyword evidence="10" id="KW-1185">Reference proteome</keyword>
<dbReference type="GO" id="GO:0090729">
    <property type="term" value="F:toxin activity"/>
    <property type="evidence" value="ECO:0007669"/>
    <property type="project" value="UniProtKB-KW"/>
</dbReference>
<evidence type="ECO:0000256" key="1">
    <source>
        <dbReference type="ARBA" id="ARBA00004370"/>
    </source>
</evidence>
<keyword evidence="6" id="KW-0843">Virulence</keyword>
<dbReference type="InterPro" id="IPR050557">
    <property type="entry name" value="RTX_toxin/Mannuronan_C5-epim"/>
</dbReference>
<evidence type="ECO:0000313" key="10">
    <source>
        <dbReference type="Proteomes" id="UP000598196"/>
    </source>
</evidence>
<keyword evidence="4" id="KW-0800">Toxin</keyword>
<dbReference type="RefSeq" id="WP_146286543.1">
    <property type="nucleotide sequence ID" value="NZ_BMLP01000002.1"/>
</dbReference>
<comment type="caution">
    <text evidence="9">The sequence shown here is derived from an EMBL/GenBank/DDBJ whole genome shotgun (WGS) entry which is preliminary data.</text>
</comment>
<evidence type="ECO:0008006" key="11">
    <source>
        <dbReference type="Google" id="ProtNLM"/>
    </source>
</evidence>
<dbReference type="SUPFAM" id="SSF51120">
    <property type="entry name" value="beta-Roll"/>
    <property type="match status" value="5"/>
</dbReference>
<evidence type="ECO:0000256" key="3">
    <source>
        <dbReference type="ARBA" id="ARBA00022525"/>
    </source>
</evidence>
<organism evidence="9 10">
    <name type="scientific">Gemmobacter aquaticus</name>
    <dbReference type="NCBI Taxonomy" id="490185"/>
    <lineage>
        <taxon>Bacteria</taxon>
        <taxon>Pseudomonadati</taxon>
        <taxon>Pseudomonadota</taxon>
        <taxon>Alphaproteobacteria</taxon>
        <taxon>Rhodobacterales</taxon>
        <taxon>Paracoccaceae</taxon>
        <taxon>Gemmobacter</taxon>
    </lineage>
</organism>
<dbReference type="AlphaFoldDB" id="A0A917YLQ6"/>
<dbReference type="PROSITE" id="PS00330">
    <property type="entry name" value="HEMOLYSIN_CALCIUM"/>
    <property type="match status" value="12"/>
</dbReference>
<dbReference type="GO" id="GO:0005509">
    <property type="term" value="F:calcium ion binding"/>
    <property type="evidence" value="ECO:0007669"/>
    <property type="project" value="InterPro"/>
</dbReference>
<evidence type="ECO:0000256" key="8">
    <source>
        <dbReference type="SAM" id="MobiDB-lite"/>
    </source>
</evidence>
<dbReference type="EMBL" id="BMLP01000002">
    <property type="protein sequence ID" value="GGO31011.1"/>
    <property type="molecule type" value="Genomic_DNA"/>
</dbReference>